<accession>A0A0A9HFY4</accession>
<dbReference type="AlphaFoldDB" id="A0A0A9HFY4"/>
<organism evidence="1">
    <name type="scientific">Arundo donax</name>
    <name type="common">Giant reed</name>
    <name type="synonym">Donax arundinaceus</name>
    <dbReference type="NCBI Taxonomy" id="35708"/>
    <lineage>
        <taxon>Eukaryota</taxon>
        <taxon>Viridiplantae</taxon>
        <taxon>Streptophyta</taxon>
        <taxon>Embryophyta</taxon>
        <taxon>Tracheophyta</taxon>
        <taxon>Spermatophyta</taxon>
        <taxon>Magnoliopsida</taxon>
        <taxon>Liliopsida</taxon>
        <taxon>Poales</taxon>
        <taxon>Poaceae</taxon>
        <taxon>PACMAD clade</taxon>
        <taxon>Arundinoideae</taxon>
        <taxon>Arundineae</taxon>
        <taxon>Arundo</taxon>
    </lineage>
</organism>
<evidence type="ECO:0000313" key="1">
    <source>
        <dbReference type="EMBL" id="JAE36070.1"/>
    </source>
</evidence>
<sequence length="44" mass="5143">MPAEEYTPFVRLMTPISSELDRWANWNKAEFELGYHKVNLISTG</sequence>
<dbReference type="EMBL" id="GBRH01161826">
    <property type="protein sequence ID" value="JAE36070.1"/>
    <property type="molecule type" value="Transcribed_RNA"/>
</dbReference>
<reference evidence="1" key="2">
    <citation type="journal article" date="2015" name="Data Brief">
        <title>Shoot transcriptome of the giant reed, Arundo donax.</title>
        <authorList>
            <person name="Barrero R.A."/>
            <person name="Guerrero F.D."/>
            <person name="Moolhuijzen P."/>
            <person name="Goolsby J.A."/>
            <person name="Tidwell J."/>
            <person name="Bellgard S.E."/>
            <person name="Bellgard M.I."/>
        </authorList>
    </citation>
    <scope>NUCLEOTIDE SEQUENCE</scope>
    <source>
        <tissue evidence="1">Shoot tissue taken approximately 20 cm above the soil surface</tissue>
    </source>
</reference>
<name>A0A0A9HFY4_ARUDO</name>
<reference evidence="1" key="1">
    <citation type="submission" date="2014-09" db="EMBL/GenBank/DDBJ databases">
        <authorList>
            <person name="Magalhaes I.L.F."/>
            <person name="Oliveira U."/>
            <person name="Santos F.R."/>
            <person name="Vidigal T.H.D.A."/>
            <person name="Brescovit A.D."/>
            <person name="Santos A.J."/>
        </authorList>
    </citation>
    <scope>NUCLEOTIDE SEQUENCE</scope>
    <source>
        <tissue evidence="1">Shoot tissue taken approximately 20 cm above the soil surface</tissue>
    </source>
</reference>
<proteinExistence type="predicted"/>
<protein>
    <submittedName>
        <fullName evidence="1">Uncharacterized protein</fullName>
    </submittedName>
</protein>